<dbReference type="PANTHER" id="PTHR46112">
    <property type="entry name" value="AMINOPEPTIDASE"/>
    <property type="match status" value="1"/>
</dbReference>
<dbReference type="Gene3D" id="3.90.230.10">
    <property type="entry name" value="Creatinase/methionine aminopeptidase superfamily"/>
    <property type="match status" value="1"/>
</dbReference>
<dbReference type="RefSeq" id="WP_194703082.1">
    <property type="nucleotide sequence ID" value="NZ_JADKNH010000011.1"/>
</dbReference>
<reference evidence="6 7" key="1">
    <citation type="submission" date="2020-11" db="EMBL/GenBank/DDBJ databases">
        <title>Fusibacter basophilias sp. nov.</title>
        <authorList>
            <person name="Qiu D."/>
        </authorList>
    </citation>
    <scope>NUCLEOTIDE SEQUENCE [LARGE SCALE GENOMIC DNA]</scope>
    <source>
        <strain evidence="6 7">Q10-2</strain>
    </source>
</reference>
<protein>
    <submittedName>
        <fullName evidence="6">Aminopeptidase P family protein</fullName>
    </submittedName>
</protein>
<dbReference type="InterPro" id="IPR000587">
    <property type="entry name" value="Creatinase_N"/>
</dbReference>
<evidence type="ECO:0000259" key="5">
    <source>
        <dbReference type="Pfam" id="PF01321"/>
    </source>
</evidence>
<accession>A0ABR9ZWK5</accession>
<dbReference type="InterPro" id="IPR000994">
    <property type="entry name" value="Pept_M24"/>
</dbReference>
<dbReference type="SUPFAM" id="SSF53092">
    <property type="entry name" value="Creatinase/prolidase N-terminal domain"/>
    <property type="match status" value="1"/>
</dbReference>
<organism evidence="6 7">
    <name type="scientific">Fusibacter ferrireducens</name>
    <dbReference type="NCBI Taxonomy" id="2785058"/>
    <lineage>
        <taxon>Bacteria</taxon>
        <taxon>Bacillati</taxon>
        <taxon>Bacillota</taxon>
        <taxon>Clostridia</taxon>
        <taxon>Eubacteriales</taxon>
        <taxon>Eubacteriales Family XII. Incertae Sedis</taxon>
        <taxon>Fusibacter</taxon>
    </lineage>
</organism>
<comment type="caution">
    <text evidence="6">The sequence shown here is derived from an EMBL/GenBank/DDBJ whole genome shotgun (WGS) entry which is preliminary data.</text>
</comment>
<evidence type="ECO:0000259" key="4">
    <source>
        <dbReference type="Pfam" id="PF00557"/>
    </source>
</evidence>
<dbReference type="InterPro" id="IPR001131">
    <property type="entry name" value="Peptidase_M24B_aminopep-P_CS"/>
</dbReference>
<dbReference type="InterPro" id="IPR050659">
    <property type="entry name" value="Peptidase_M24B"/>
</dbReference>
<keyword evidence="2" id="KW-0378">Hydrolase</keyword>
<keyword evidence="6" id="KW-0031">Aminopeptidase</keyword>
<dbReference type="Pfam" id="PF00557">
    <property type="entry name" value="Peptidase_M24"/>
    <property type="match status" value="1"/>
</dbReference>
<dbReference type="PANTHER" id="PTHR46112:SF3">
    <property type="entry name" value="AMINOPEPTIDASE YPDF"/>
    <property type="match status" value="1"/>
</dbReference>
<keyword evidence="1 3" id="KW-0479">Metal-binding</keyword>
<evidence type="ECO:0000256" key="1">
    <source>
        <dbReference type="ARBA" id="ARBA00022723"/>
    </source>
</evidence>
<dbReference type="Proteomes" id="UP000614200">
    <property type="component" value="Unassembled WGS sequence"/>
</dbReference>
<keyword evidence="7" id="KW-1185">Reference proteome</keyword>
<evidence type="ECO:0000313" key="7">
    <source>
        <dbReference type="Proteomes" id="UP000614200"/>
    </source>
</evidence>
<sequence length="365" mass="41090">MYNKRLEKIRSNMKQNQIDAMIVTATDSIYYLLGVEIHPGERLMALLIKEHSAVFFLNALFPLKETLPVVVRYYKDTDKPIEMMSKEIGDHVTVGVDKEWPSRFLLELMGFKASCTFVNGSVTVDSARLIKSKEEGMLMRNASKLNDEVMRLVYEYIQENVGTMTITESMIQEKVKAFNAELGVHELSFTPLICFGENGAEPHHDSDETVLRENQAIIVDIGGRKDGYCSDMTRSFYYGTPPEEYVKVYELVRKANLAGIQAVRPGVAFKEIDAAARNVIAEAGYGDFFTHRTGHGIGINVHEFPDVSAVNEMICELGMTFSIEPGIYLTNQFGVRIEDLVRVTETGCEVLNQYPKDLLTIISPN</sequence>
<proteinExistence type="inferred from homology"/>
<dbReference type="Pfam" id="PF01321">
    <property type="entry name" value="Creatinase_N"/>
    <property type="match status" value="1"/>
</dbReference>
<evidence type="ECO:0000256" key="3">
    <source>
        <dbReference type="RuleBase" id="RU000590"/>
    </source>
</evidence>
<dbReference type="Gene3D" id="3.40.350.10">
    <property type="entry name" value="Creatinase/prolidase N-terminal domain"/>
    <property type="match status" value="1"/>
</dbReference>
<dbReference type="GO" id="GO:0004177">
    <property type="term" value="F:aminopeptidase activity"/>
    <property type="evidence" value="ECO:0007669"/>
    <property type="project" value="UniProtKB-KW"/>
</dbReference>
<dbReference type="EMBL" id="JADKNH010000011">
    <property type="protein sequence ID" value="MBF4694840.1"/>
    <property type="molecule type" value="Genomic_DNA"/>
</dbReference>
<feature type="domain" description="Peptidase M24" evidence="4">
    <location>
        <begin position="138"/>
        <end position="345"/>
    </location>
</feature>
<evidence type="ECO:0000313" key="6">
    <source>
        <dbReference type="EMBL" id="MBF4694840.1"/>
    </source>
</evidence>
<feature type="domain" description="Creatinase N-terminal" evidence="5">
    <location>
        <begin position="5"/>
        <end position="130"/>
    </location>
</feature>
<dbReference type="SUPFAM" id="SSF55920">
    <property type="entry name" value="Creatinase/aminopeptidase"/>
    <property type="match status" value="1"/>
</dbReference>
<name>A0ABR9ZWK5_9FIRM</name>
<dbReference type="PROSITE" id="PS00491">
    <property type="entry name" value="PROLINE_PEPTIDASE"/>
    <property type="match status" value="1"/>
</dbReference>
<dbReference type="CDD" id="cd01092">
    <property type="entry name" value="APP-like"/>
    <property type="match status" value="1"/>
</dbReference>
<keyword evidence="6" id="KW-0645">Protease</keyword>
<dbReference type="InterPro" id="IPR029149">
    <property type="entry name" value="Creatin/AminoP/Spt16_N"/>
</dbReference>
<evidence type="ECO:0000256" key="2">
    <source>
        <dbReference type="ARBA" id="ARBA00022801"/>
    </source>
</evidence>
<dbReference type="InterPro" id="IPR036005">
    <property type="entry name" value="Creatinase/aminopeptidase-like"/>
</dbReference>
<gene>
    <name evidence="6" type="ORF">ISU02_17200</name>
</gene>
<comment type="similarity">
    <text evidence="3">Belongs to the peptidase M24B family.</text>
</comment>